<gene>
    <name evidence="2" type="ORF">SAMN04487961_1791</name>
</gene>
<proteinExistence type="predicted"/>
<evidence type="ECO:0000256" key="1">
    <source>
        <dbReference type="SAM" id="SignalP"/>
    </source>
</evidence>
<organism evidence="2 3">
    <name type="scientific">Marinobacter pelagius</name>
    <dbReference type="NCBI Taxonomy" id="379482"/>
    <lineage>
        <taxon>Bacteria</taxon>
        <taxon>Pseudomonadati</taxon>
        <taxon>Pseudomonadota</taxon>
        <taxon>Gammaproteobacteria</taxon>
        <taxon>Pseudomonadales</taxon>
        <taxon>Marinobacteraceae</taxon>
        <taxon>Marinobacter</taxon>
    </lineage>
</organism>
<keyword evidence="1" id="KW-0732">Signal</keyword>
<evidence type="ECO:0000313" key="2">
    <source>
        <dbReference type="EMBL" id="SFM98009.1"/>
    </source>
</evidence>
<evidence type="ECO:0000313" key="3">
    <source>
        <dbReference type="Proteomes" id="UP000199339"/>
    </source>
</evidence>
<dbReference type="EMBL" id="FOUR01000003">
    <property type="protein sequence ID" value="SFM98009.1"/>
    <property type="molecule type" value="Genomic_DNA"/>
</dbReference>
<sequence length="203" mass="22441">MNWSFTPRYLLLSVTLFSLSSSVCAQSAEELLKEISERKERINQFRALLNDPDQSTRLAALDVMLKSDDLAMKEVAYGVGFNSADDAMRALALKGKFRDITVLPFKLTAGEEETESEKSTLEKWSGSYSFTLGEFDESTGQFTFFGGDAPRSTMKGQISGTGLEFQSYRCQGYFTLGDSANLIGELRCNAPHEGTYAASARLQ</sequence>
<dbReference type="RefSeq" id="WP_092001844.1">
    <property type="nucleotide sequence ID" value="NZ_FOUR01000003.1"/>
</dbReference>
<accession>A0A1I4VA04</accession>
<name>A0A1I4VA04_9GAMM</name>
<feature type="chain" id="PRO_5011699348" evidence="1">
    <location>
        <begin position="26"/>
        <end position="203"/>
    </location>
</feature>
<reference evidence="3" key="1">
    <citation type="submission" date="2016-10" db="EMBL/GenBank/DDBJ databases">
        <authorList>
            <person name="Varghese N."/>
            <person name="Submissions S."/>
        </authorList>
    </citation>
    <scope>NUCLEOTIDE SEQUENCE [LARGE SCALE GENOMIC DNA]</scope>
    <source>
        <strain evidence="3">CGMCC 1.6775</strain>
    </source>
</reference>
<feature type="signal peptide" evidence="1">
    <location>
        <begin position="1"/>
        <end position="25"/>
    </location>
</feature>
<dbReference type="Proteomes" id="UP000199339">
    <property type="component" value="Unassembled WGS sequence"/>
</dbReference>
<protein>
    <submittedName>
        <fullName evidence="2">Uncharacterized protein</fullName>
    </submittedName>
</protein>
<keyword evidence="3" id="KW-1185">Reference proteome</keyword>
<dbReference type="AlphaFoldDB" id="A0A1I4VA04"/>
<dbReference type="OrthoDB" id="6240840at2"/>